<keyword evidence="3" id="KW-1185">Reference proteome</keyword>
<dbReference type="GO" id="GO:0016491">
    <property type="term" value="F:oxidoreductase activity"/>
    <property type="evidence" value="ECO:0007669"/>
    <property type="project" value="InterPro"/>
</dbReference>
<dbReference type="AlphaFoldDB" id="A2EL85"/>
<accession>A2EL85</accession>
<evidence type="ECO:0000313" key="2">
    <source>
        <dbReference type="EMBL" id="EAY06562.1"/>
    </source>
</evidence>
<reference evidence="2" key="2">
    <citation type="journal article" date="2007" name="Science">
        <title>Draft genome sequence of the sexually transmitted pathogen Trichomonas vaginalis.</title>
        <authorList>
            <person name="Carlton J.M."/>
            <person name="Hirt R.P."/>
            <person name="Silva J.C."/>
            <person name="Delcher A.L."/>
            <person name="Schatz M."/>
            <person name="Zhao Q."/>
            <person name="Wortman J.R."/>
            <person name="Bidwell S.L."/>
            <person name="Alsmark U.C.M."/>
            <person name="Besteiro S."/>
            <person name="Sicheritz-Ponten T."/>
            <person name="Noel C.J."/>
            <person name="Dacks J.B."/>
            <person name="Foster P.G."/>
            <person name="Simillion C."/>
            <person name="Van de Peer Y."/>
            <person name="Miranda-Saavedra D."/>
            <person name="Barton G.J."/>
            <person name="Westrop G.D."/>
            <person name="Mueller S."/>
            <person name="Dessi D."/>
            <person name="Fiori P.L."/>
            <person name="Ren Q."/>
            <person name="Paulsen I."/>
            <person name="Zhang H."/>
            <person name="Bastida-Corcuera F.D."/>
            <person name="Simoes-Barbosa A."/>
            <person name="Brown M.T."/>
            <person name="Hayes R.D."/>
            <person name="Mukherjee M."/>
            <person name="Okumura C.Y."/>
            <person name="Schneider R."/>
            <person name="Smith A.J."/>
            <person name="Vanacova S."/>
            <person name="Villalvazo M."/>
            <person name="Haas B.J."/>
            <person name="Pertea M."/>
            <person name="Feldblyum T.V."/>
            <person name="Utterback T.R."/>
            <person name="Shu C.L."/>
            <person name="Osoegawa K."/>
            <person name="de Jong P.J."/>
            <person name="Hrdy I."/>
            <person name="Horvathova L."/>
            <person name="Zubacova Z."/>
            <person name="Dolezal P."/>
            <person name="Malik S.B."/>
            <person name="Logsdon J.M. Jr."/>
            <person name="Henze K."/>
            <person name="Gupta A."/>
            <person name="Wang C.C."/>
            <person name="Dunne R.L."/>
            <person name="Upcroft J.A."/>
            <person name="Upcroft P."/>
            <person name="White O."/>
            <person name="Salzberg S.L."/>
            <person name="Tang P."/>
            <person name="Chiu C.-H."/>
            <person name="Lee Y.-S."/>
            <person name="Embley T.M."/>
            <person name="Coombs G.H."/>
            <person name="Mottram J.C."/>
            <person name="Tachezy J."/>
            <person name="Fraser-Liggett C.M."/>
            <person name="Johnson P.J."/>
        </authorList>
    </citation>
    <scope>NUCLEOTIDE SEQUENCE [LARGE SCALE GENOMIC DNA]</scope>
    <source>
        <strain evidence="2">G3</strain>
    </source>
</reference>
<proteinExistence type="predicted"/>
<dbReference type="Proteomes" id="UP000001542">
    <property type="component" value="Unassembled WGS sequence"/>
</dbReference>
<dbReference type="InParanoid" id="A2EL85"/>
<dbReference type="SUPFAM" id="SSF55469">
    <property type="entry name" value="FMN-dependent nitroreductase-like"/>
    <property type="match status" value="1"/>
</dbReference>
<name>A2EL85_TRIV3</name>
<sequence length="280" mass="31709">MTEEQPKILTMAEAFEKRHSTRNFSQAPWSEENQKFVEDLVKRLNEHPRIFGGEVEIKLAPSGFGKLGFIVHENGWLFPKIAKETDEKRERDQFINIGYILQRAVMEMTQHNIATCWIGGTYNRGKSEEFCGGNCSVPAVIAFGGDDKDRWVEHVVKFFGSFRGANQYQDKFFDLKTAKPITLETVGERGVICMALNKIPCAMKPHSYRIVFDEPAIHIFNAQFNAGPYKNIGGFDVGIVIANVQMYFESLGKQGKIEVLEQHPQCPLGGEYICTVTMTD</sequence>
<dbReference type="VEuPathDB" id="TrichDB:TVAG_069300"/>
<dbReference type="InterPro" id="IPR000415">
    <property type="entry name" value="Nitroreductase-like"/>
</dbReference>
<dbReference type="InterPro" id="IPR029478">
    <property type="entry name" value="TM1586_NiRdase"/>
</dbReference>
<dbReference type="Pfam" id="PF14512">
    <property type="entry name" value="TM1586_NiRdase"/>
    <property type="match status" value="1"/>
</dbReference>
<protein>
    <recommendedName>
        <fullName evidence="1">Putative nitroreductase TM1586 domain-containing protein</fullName>
    </recommendedName>
</protein>
<dbReference type="EMBL" id="DS113420">
    <property type="protein sequence ID" value="EAY06562.1"/>
    <property type="molecule type" value="Genomic_DNA"/>
</dbReference>
<dbReference type="Gene3D" id="3.40.109.10">
    <property type="entry name" value="NADH Oxidase"/>
    <property type="match status" value="1"/>
</dbReference>
<organism evidence="2 3">
    <name type="scientific">Trichomonas vaginalis (strain ATCC PRA-98 / G3)</name>
    <dbReference type="NCBI Taxonomy" id="412133"/>
    <lineage>
        <taxon>Eukaryota</taxon>
        <taxon>Metamonada</taxon>
        <taxon>Parabasalia</taxon>
        <taxon>Trichomonadida</taxon>
        <taxon>Trichomonadidae</taxon>
        <taxon>Trichomonas</taxon>
    </lineage>
</organism>
<dbReference type="VEuPathDB" id="TrichDB:TVAGG3_0004570"/>
<evidence type="ECO:0000259" key="1">
    <source>
        <dbReference type="Pfam" id="PF14512"/>
    </source>
</evidence>
<feature type="domain" description="Putative nitroreductase TM1586" evidence="1">
    <location>
        <begin position="11"/>
        <end position="243"/>
    </location>
</feature>
<dbReference type="KEGG" id="tva:4764440"/>
<reference evidence="2" key="1">
    <citation type="submission" date="2006-10" db="EMBL/GenBank/DDBJ databases">
        <authorList>
            <person name="Amadeo P."/>
            <person name="Zhao Q."/>
            <person name="Wortman J."/>
            <person name="Fraser-Liggett C."/>
            <person name="Carlton J."/>
        </authorList>
    </citation>
    <scope>NUCLEOTIDE SEQUENCE</scope>
    <source>
        <strain evidence="2">G3</strain>
    </source>
</reference>
<gene>
    <name evidence="2" type="ORF">TVAG_069300</name>
</gene>
<evidence type="ECO:0000313" key="3">
    <source>
        <dbReference type="Proteomes" id="UP000001542"/>
    </source>
</evidence>
<dbReference type="RefSeq" id="XP_001318785.1">
    <property type="nucleotide sequence ID" value="XM_001318750.1"/>
</dbReference>
<dbReference type="SMR" id="A2EL85"/>